<dbReference type="InterPro" id="IPR050090">
    <property type="entry name" value="Tyrosine_recombinase_XerCD"/>
</dbReference>
<sequence length="317" mass="34012">MARSETEAADADDSQYEALPASFKEVLGQFVHHLTHECGRSAHTVRGYRADVTSLLVHLAATGTTRLAGVDIAGLRSWLANRRAQGIARASLARKVSAVRAFTAWAHRQGHLDADAGARLSGPSVPHNPPEILRTDQAETLAAATASDGSATGLRDRAVVELLYATGIRVSELCGLDVASVDRSRNVLRVFGKGAKERTVPFGIPAARAVDDYLQRARPELAADHSGDALLLGVRGGRLHPSTVRRVLRDWLSRTGMPSLTPHGLRHSAATHLLDGGADLRSVQELLGHASIDSTQIYTHVSAERLRGAYRQAHPRA</sequence>
<dbReference type="InterPro" id="IPR004107">
    <property type="entry name" value="Integrase_SAM-like_N"/>
</dbReference>
<dbReference type="InterPro" id="IPR023009">
    <property type="entry name" value="Tyrosine_recombinase_XerC/XerD"/>
</dbReference>
<dbReference type="Pfam" id="PF02899">
    <property type="entry name" value="Phage_int_SAM_1"/>
    <property type="match status" value="1"/>
</dbReference>
<feature type="domain" description="Tyr recombinase" evidence="10">
    <location>
        <begin position="128"/>
        <end position="311"/>
    </location>
</feature>
<dbReference type="InterPro" id="IPR010998">
    <property type="entry name" value="Integrase_recombinase_N"/>
</dbReference>
<dbReference type="PANTHER" id="PTHR30349">
    <property type="entry name" value="PHAGE INTEGRASE-RELATED"/>
    <property type="match status" value="1"/>
</dbReference>
<feature type="active site" description="O-(3'-phospho-DNA)-tyrosine intermediate" evidence="9">
    <location>
        <position position="298"/>
    </location>
</feature>
<evidence type="ECO:0000256" key="9">
    <source>
        <dbReference type="HAMAP-Rule" id="MF_01808"/>
    </source>
</evidence>
<dbReference type="RefSeq" id="WP_013017457.1">
    <property type="nucleotide sequence ID" value="NC_013947.1"/>
</dbReference>
<evidence type="ECO:0000256" key="7">
    <source>
        <dbReference type="ARBA" id="ARBA00023172"/>
    </source>
</evidence>
<dbReference type="Gene3D" id="1.10.150.130">
    <property type="match status" value="1"/>
</dbReference>
<dbReference type="PANTHER" id="PTHR30349:SF77">
    <property type="entry name" value="TYROSINE RECOMBINASE XERC"/>
    <property type="match status" value="1"/>
</dbReference>
<dbReference type="NCBIfam" id="NF001399">
    <property type="entry name" value="PRK00283.1"/>
    <property type="match status" value="1"/>
</dbReference>
<dbReference type="InterPro" id="IPR002104">
    <property type="entry name" value="Integrase_catalytic"/>
</dbReference>
<dbReference type="GO" id="GO:0003677">
    <property type="term" value="F:DNA binding"/>
    <property type="evidence" value="ECO:0007669"/>
    <property type="project" value="UniProtKB-UniRule"/>
</dbReference>
<dbReference type="CDD" id="cd00798">
    <property type="entry name" value="INT_XerDC_C"/>
    <property type="match status" value="1"/>
</dbReference>
<feature type="active site" evidence="9">
    <location>
        <position position="263"/>
    </location>
</feature>
<feature type="domain" description="Core-binding (CB)" evidence="11">
    <location>
        <begin position="21"/>
        <end position="107"/>
    </location>
</feature>
<dbReference type="PROSITE" id="PS51900">
    <property type="entry name" value="CB"/>
    <property type="match status" value="1"/>
</dbReference>
<evidence type="ECO:0000313" key="13">
    <source>
        <dbReference type="Proteomes" id="UP000000844"/>
    </source>
</evidence>
<dbReference type="SUPFAM" id="SSF56349">
    <property type="entry name" value="DNA breaking-rejoining enzymes"/>
    <property type="match status" value="1"/>
</dbReference>
<comment type="similarity">
    <text evidence="9">Belongs to the 'phage' integrase family. XerC subfamily.</text>
</comment>
<comment type="function">
    <text evidence="9">Site-specific tyrosine recombinase, which acts by catalyzing the cutting and rejoining of the recombining DNA molecules. The XerC-XerD complex is essential to convert dimers of the bacterial chromosome into monomers to permit their segregation at cell division. It also contributes to the segregational stability of plasmids.</text>
</comment>
<keyword evidence="5 9" id="KW-0229">DNA integration</keyword>
<dbReference type="EMBL" id="CP001778">
    <property type="protein sequence ID" value="ADD41886.1"/>
    <property type="molecule type" value="Genomic_DNA"/>
</dbReference>
<evidence type="ECO:0000256" key="2">
    <source>
        <dbReference type="ARBA" id="ARBA00022490"/>
    </source>
</evidence>
<comment type="subcellular location">
    <subcellularLocation>
        <location evidence="1 9">Cytoplasm</location>
    </subcellularLocation>
</comment>
<dbReference type="InterPro" id="IPR044068">
    <property type="entry name" value="CB"/>
</dbReference>
<evidence type="ECO:0000259" key="10">
    <source>
        <dbReference type="PROSITE" id="PS51898"/>
    </source>
</evidence>
<dbReference type="SUPFAM" id="SSF47823">
    <property type="entry name" value="lambda integrase-like, N-terminal domain"/>
    <property type="match status" value="1"/>
</dbReference>
<dbReference type="GO" id="GO:0007059">
    <property type="term" value="P:chromosome segregation"/>
    <property type="evidence" value="ECO:0007669"/>
    <property type="project" value="UniProtKB-UniRule"/>
</dbReference>
<accession>D3Q219</accession>
<feature type="active site" evidence="9">
    <location>
        <position position="169"/>
    </location>
</feature>
<name>D3Q219_STANL</name>
<feature type="active site" evidence="9">
    <location>
        <position position="289"/>
    </location>
</feature>
<keyword evidence="8 9" id="KW-0131">Cell cycle</keyword>
<dbReference type="Gene3D" id="1.10.443.10">
    <property type="entry name" value="Intergrase catalytic core"/>
    <property type="match status" value="1"/>
</dbReference>
<dbReference type="KEGG" id="sna:Snas_2194"/>
<dbReference type="HAMAP" id="MF_01808">
    <property type="entry name" value="Recomb_XerC_XerD"/>
    <property type="match status" value="1"/>
</dbReference>
<reference evidence="12 13" key="1">
    <citation type="journal article" date="2009" name="Stand. Genomic Sci.">
        <title>Complete genome sequence of Stackebrandtia nassauensis type strain (LLR-40K-21).</title>
        <authorList>
            <person name="Munk C."/>
            <person name="Lapidus A."/>
            <person name="Copeland A."/>
            <person name="Jando M."/>
            <person name="Mayilraj S."/>
            <person name="Glavina Del Rio T."/>
            <person name="Nolan M."/>
            <person name="Chen F."/>
            <person name="Lucas S."/>
            <person name="Tice H."/>
            <person name="Cheng J.F."/>
            <person name="Han C."/>
            <person name="Detter J.C."/>
            <person name="Bruce D."/>
            <person name="Goodwin L."/>
            <person name="Chain P."/>
            <person name="Pitluck S."/>
            <person name="Goker M."/>
            <person name="Ovchinikova G."/>
            <person name="Pati A."/>
            <person name="Ivanova N."/>
            <person name="Mavromatis K."/>
            <person name="Chen A."/>
            <person name="Palaniappan K."/>
            <person name="Land M."/>
            <person name="Hauser L."/>
            <person name="Chang Y.J."/>
            <person name="Jeffries C.D."/>
            <person name="Bristow J."/>
            <person name="Eisen J.A."/>
            <person name="Markowitz V."/>
            <person name="Hugenholtz P."/>
            <person name="Kyrpides N.C."/>
            <person name="Klenk H.P."/>
        </authorList>
    </citation>
    <scope>NUCLEOTIDE SEQUENCE [LARGE SCALE GENOMIC DNA]</scope>
    <source>
        <strain evidence="13">DSM 44728 / CIP 108903 / NRRL B-16338 / NBRC 102104 / LLR-40K-21</strain>
    </source>
</reference>
<dbReference type="OrthoDB" id="9801717at2"/>
<evidence type="ECO:0000313" key="12">
    <source>
        <dbReference type="EMBL" id="ADD41886.1"/>
    </source>
</evidence>
<dbReference type="STRING" id="446470.Snas_2194"/>
<dbReference type="GO" id="GO:0006313">
    <property type="term" value="P:DNA transposition"/>
    <property type="evidence" value="ECO:0007669"/>
    <property type="project" value="UniProtKB-UniRule"/>
</dbReference>
<evidence type="ECO:0000256" key="6">
    <source>
        <dbReference type="ARBA" id="ARBA00023125"/>
    </source>
</evidence>
<keyword evidence="13" id="KW-1185">Reference proteome</keyword>
<organism evidence="12 13">
    <name type="scientific">Stackebrandtia nassauensis (strain DSM 44728 / CIP 108903 / NRRL B-16338 / NBRC 102104 / LLR-40K-21)</name>
    <dbReference type="NCBI Taxonomy" id="446470"/>
    <lineage>
        <taxon>Bacteria</taxon>
        <taxon>Bacillati</taxon>
        <taxon>Actinomycetota</taxon>
        <taxon>Actinomycetes</taxon>
        <taxon>Glycomycetales</taxon>
        <taxon>Glycomycetaceae</taxon>
        <taxon>Stackebrandtia</taxon>
    </lineage>
</organism>
<dbReference type="GO" id="GO:0051301">
    <property type="term" value="P:cell division"/>
    <property type="evidence" value="ECO:0007669"/>
    <property type="project" value="UniProtKB-KW"/>
</dbReference>
<dbReference type="PROSITE" id="PS51898">
    <property type="entry name" value="TYR_RECOMBINASE"/>
    <property type="match status" value="1"/>
</dbReference>
<keyword evidence="7 9" id="KW-0233">DNA recombination</keyword>
<keyword evidence="3 9" id="KW-0132">Cell division</keyword>
<keyword evidence="2 9" id="KW-0963">Cytoplasm</keyword>
<evidence type="ECO:0000259" key="11">
    <source>
        <dbReference type="PROSITE" id="PS51900"/>
    </source>
</evidence>
<dbReference type="Pfam" id="PF00589">
    <property type="entry name" value="Phage_integrase"/>
    <property type="match status" value="1"/>
</dbReference>
<dbReference type="InterPro" id="IPR011010">
    <property type="entry name" value="DNA_brk_join_enz"/>
</dbReference>
<dbReference type="Proteomes" id="UP000000844">
    <property type="component" value="Chromosome"/>
</dbReference>
<keyword evidence="6 9" id="KW-0238">DNA-binding</keyword>
<evidence type="ECO:0000256" key="4">
    <source>
        <dbReference type="ARBA" id="ARBA00022829"/>
    </source>
</evidence>
<proteinExistence type="inferred from homology"/>
<dbReference type="GO" id="GO:0005737">
    <property type="term" value="C:cytoplasm"/>
    <property type="evidence" value="ECO:0007669"/>
    <property type="project" value="UniProtKB-SubCell"/>
</dbReference>
<dbReference type="eggNOG" id="COG4974">
    <property type="taxonomic scope" value="Bacteria"/>
</dbReference>
<dbReference type="GO" id="GO:0009037">
    <property type="term" value="F:tyrosine-based site-specific recombinase activity"/>
    <property type="evidence" value="ECO:0007669"/>
    <property type="project" value="UniProtKB-UniRule"/>
</dbReference>
<comment type="subunit">
    <text evidence="9">Forms a cyclic heterotetrameric complex composed of two molecules of XerC and two molecules of XerD.</text>
</comment>
<dbReference type="HOGENOM" id="CLU_027562_9_0_11"/>
<feature type="active site" evidence="9">
    <location>
        <position position="193"/>
    </location>
</feature>
<dbReference type="AlphaFoldDB" id="D3Q219"/>
<protein>
    <recommendedName>
        <fullName evidence="9">Tyrosine recombinase XerC</fullName>
    </recommendedName>
</protein>
<feature type="active site" evidence="9">
    <location>
        <position position="266"/>
    </location>
</feature>
<dbReference type="InterPro" id="IPR013762">
    <property type="entry name" value="Integrase-like_cat_sf"/>
</dbReference>
<evidence type="ECO:0000256" key="3">
    <source>
        <dbReference type="ARBA" id="ARBA00022618"/>
    </source>
</evidence>
<gene>
    <name evidence="9" type="primary">xerC</name>
    <name evidence="12" type="ordered locus">Snas_2194</name>
</gene>
<evidence type="ECO:0000256" key="1">
    <source>
        <dbReference type="ARBA" id="ARBA00004496"/>
    </source>
</evidence>
<evidence type="ECO:0000256" key="8">
    <source>
        <dbReference type="ARBA" id="ARBA00023306"/>
    </source>
</evidence>
<evidence type="ECO:0000256" key="5">
    <source>
        <dbReference type="ARBA" id="ARBA00022908"/>
    </source>
</evidence>
<keyword evidence="4 9" id="KW-0159">Chromosome partition</keyword>